<name>A0ABY0BNI8_9GAMM</name>
<reference evidence="1 2" key="1">
    <citation type="journal article" date="2018" name="Front. Microbiol.">
        <title>Genome-Based Analysis Reveals the Taxonomy and Diversity of the Family Idiomarinaceae.</title>
        <authorList>
            <person name="Liu Y."/>
            <person name="Lai Q."/>
            <person name="Shao Z."/>
        </authorList>
    </citation>
    <scope>NUCLEOTIDE SEQUENCE [LARGE SCALE GENOMIC DNA]</scope>
    <source>
        <strain evidence="1 2">CF12-14</strain>
    </source>
</reference>
<evidence type="ECO:0000313" key="1">
    <source>
        <dbReference type="EMBL" id="RUO17985.1"/>
    </source>
</evidence>
<protein>
    <submittedName>
        <fullName evidence="1">Uncharacterized protein</fullName>
    </submittedName>
</protein>
<dbReference type="Proteomes" id="UP000287865">
    <property type="component" value="Unassembled WGS sequence"/>
</dbReference>
<dbReference type="EMBL" id="PIPK01000033">
    <property type="protein sequence ID" value="RUO17985.1"/>
    <property type="molecule type" value="Genomic_DNA"/>
</dbReference>
<sequence length="84" mass="9751">MAAPLTEHWWLRSYFDRVRLQVADGPNAWGHTYGTDALYHWASGAYAGVGINHTRMNVQRNPMVRGSLGYRFTLRELFHLINFN</sequence>
<proteinExistence type="predicted"/>
<keyword evidence="2" id="KW-1185">Reference proteome</keyword>
<organism evidence="1 2">
    <name type="scientific">Aliidiomarina maris</name>
    <dbReference type="NCBI Taxonomy" id="531312"/>
    <lineage>
        <taxon>Bacteria</taxon>
        <taxon>Pseudomonadati</taxon>
        <taxon>Pseudomonadota</taxon>
        <taxon>Gammaproteobacteria</taxon>
        <taxon>Alteromonadales</taxon>
        <taxon>Idiomarinaceae</taxon>
        <taxon>Aliidiomarina</taxon>
    </lineage>
</organism>
<accession>A0ABY0BNI8</accession>
<comment type="caution">
    <text evidence="1">The sequence shown here is derived from an EMBL/GenBank/DDBJ whole genome shotgun (WGS) entry which is preliminary data.</text>
</comment>
<evidence type="ECO:0000313" key="2">
    <source>
        <dbReference type="Proteomes" id="UP000287865"/>
    </source>
</evidence>
<gene>
    <name evidence="1" type="ORF">CWE07_14305</name>
</gene>